<keyword evidence="2" id="KW-1185">Reference proteome</keyword>
<sequence>MAVRDTVLAPPEMTIGVSFDADNPGVGYSMATG</sequence>
<evidence type="ECO:0000313" key="2">
    <source>
        <dbReference type="Proteomes" id="UP000547011"/>
    </source>
</evidence>
<gene>
    <name evidence="1" type="ORF">GGR20_003702</name>
</gene>
<dbReference type="Proteomes" id="UP000547011">
    <property type="component" value="Unassembled WGS sequence"/>
</dbReference>
<accession>A0A7W6IQN9</accession>
<evidence type="ECO:0000313" key="1">
    <source>
        <dbReference type="EMBL" id="MBB4054030.1"/>
    </source>
</evidence>
<organism evidence="1 2">
    <name type="scientific">Devosia subaequoris</name>
    <dbReference type="NCBI Taxonomy" id="395930"/>
    <lineage>
        <taxon>Bacteria</taxon>
        <taxon>Pseudomonadati</taxon>
        <taxon>Pseudomonadota</taxon>
        <taxon>Alphaproteobacteria</taxon>
        <taxon>Hyphomicrobiales</taxon>
        <taxon>Devosiaceae</taxon>
        <taxon>Devosia</taxon>
    </lineage>
</organism>
<reference evidence="1 2" key="1">
    <citation type="submission" date="2020-08" db="EMBL/GenBank/DDBJ databases">
        <title>Genomic Encyclopedia of Type Strains, Phase IV (KMG-IV): sequencing the most valuable type-strain genomes for metagenomic binning, comparative biology and taxonomic classification.</title>
        <authorList>
            <person name="Goeker M."/>
        </authorList>
    </citation>
    <scope>NUCLEOTIDE SEQUENCE [LARGE SCALE GENOMIC DNA]</scope>
    <source>
        <strain evidence="1 2">DSM 23447</strain>
    </source>
</reference>
<dbReference type="EMBL" id="JACIEW010000017">
    <property type="protein sequence ID" value="MBB4054030.1"/>
    <property type="molecule type" value="Genomic_DNA"/>
</dbReference>
<protein>
    <submittedName>
        <fullName evidence="1">Uncharacterized protein</fullName>
    </submittedName>
</protein>
<proteinExistence type="predicted"/>
<comment type="caution">
    <text evidence="1">The sequence shown here is derived from an EMBL/GenBank/DDBJ whole genome shotgun (WGS) entry which is preliminary data.</text>
</comment>
<dbReference type="AlphaFoldDB" id="A0A7W6IQN9"/>
<name>A0A7W6IQN9_9HYPH</name>